<evidence type="ECO:0000313" key="2">
    <source>
        <dbReference type="EMBL" id="KAF2542749.1"/>
    </source>
</evidence>
<protein>
    <submittedName>
        <fullName evidence="2">Uncharacterized protein</fullName>
    </submittedName>
</protein>
<accession>A0A8S9GBH6</accession>
<evidence type="ECO:0000313" key="4">
    <source>
        <dbReference type="Proteomes" id="UP000712281"/>
    </source>
</evidence>
<sequence length="61" mass="6924">MNKGLSDIVGELRDIKTIWNDETQNVIMVTLRIERERVRDGGSSSTSTKYKGVQKLRSVIT</sequence>
<comment type="caution">
    <text evidence="2">The sequence shown here is derived from an EMBL/GenBank/DDBJ whole genome shotgun (WGS) entry which is preliminary data.</text>
</comment>
<evidence type="ECO:0000256" key="1">
    <source>
        <dbReference type="SAM" id="MobiDB-lite"/>
    </source>
</evidence>
<proteinExistence type="predicted"/>
<feature type="region of interest" description="Disordered" evidence="1">
    <location>
        <begin position="38"/>
        <end position="61"/>
    </location>
</feature>
<gene>
    <name evidence="2" type="ORF">F2Q68_00032441</name>
    <name evidence="3" type="ORF">F2Q70_00037096</name>
</gene>
<evidence type="ECO:0000313" key="3">
    <source>
        <dbReference type="EMBL" id="KAF2584009.1"/>
    </source>
</evidence>
<dbReference type="EMBL" id="QGKY02000246">
    <property type="protein sequence ID" value="KAF2584009.1"/>
    <property type="molecule type" value="Genomic_DNA"/>
</dbReference>
<dbReference type="AlphaFoldDB" id="A0A8S9GBH6"/>
<organism evidence="2 4">
    <name type="scientific">Brassica cretica</name>
    <name type="common">Mustard</name>
    <dbReference type="NCBI Taxonomy" id="69181"/>
    <lineage>
        <taxon>Eukaryota</taxon>
        <taxon>Viridiplantae</taxon>
        <taxon>Streptophyta</taxon>
        <taxon>Embryophyta</taxon>
        <taxon>Tracheophyta</taxon>
        <taxon>Spermatophyta</taxon>
        <taxon>Magnoliopsida</taxon>
        <taxon>eudicotyledons</taxon>
        <taxon>Gunneridae</taxon>
        <taxon>Pentapetalae</taxon>
        <taxon>rosids</taxon>
        <taxon>malvids</taxon>
        <taxon>Brassicales</taxon>
        <taxon>Brassicaceae</taxon>
        <taxon>Brassiceae</taxon>
        <taxon>Brassica</taxon>
    </lineage>
</organism>
<reference evidence="2" key="1">
    <citation type="submission" date="2019-12" db="EMBL/GenBank/DDBJ databases">
        <title>Genome sequencing and annotation of Brassica cretica.</title>
        <authorList>
            <person name="Studholme D.J."/>
            <person name="Sarris P.F."/>
        </authorList>
    </citation>
    <scope>NUCLEOTIDE SEQUENCE</scope>
    <source>
        <strain evidence="2">PFS-001/15</strain>
        <strain evidence="3">PFS-102/07</strain>
        <tissue evidence="2">Leaf</tissue>
    </source>
</reference>
<dbReference type="EMBL" id="QGKW02002005">
    <property type="protein sequence ID" value="KAF2542749.1"/>
    <property type="molecule type" value="Genomic_DNA"/>
</dbReference>
<dbReference type="Proteomes" id="UP000712281">
    <property type="component" value="Unassembled WGS sequence"/>
</dbReference>
<name>A0A8S9GBH6_BRACR</name>